<reference evidence="6" key="1">
    <citation type="journal article" date="2014" name="Int. J. Syst. Evol. Microbiol.">
        <title>Complete genome sequence of Corynebacterium casei LMG S-19264T (=DSM 44701T), isolated from a smear-ripened cheese.</title>
        <authorList>
            <consortium name="US DOE Joint Genome Institute (JGI-PGF)"/>
            <person name="Walter F."/>
            <person name="Albersmeier A."/>
            <person name="Kalinowski J."/>
            <person name="Ruckert C."/>
        </authorList>
    </citation>
    <scope>NUCLEOTIDE SEQUENCE</scope>
    <source>
        <strain evidence="6">JCM 3035</strain>
    </source>
</reference>
<dbReference type="PROSITE" id="PS51677">
    <property type="entry name" value="NODB"/>
    <property type="match status" value="1"/>
</dbReference>
<sequence>MRTRTLVPSLLLLGALSFTAACSSGSDGSSGTGSADGRPGSTPTPSPVRSVDPSKIKGLEIVSDSSEQSSCPFATSYPDVPGAEAMTAAMKKDVEERLAGFRSGGCEDSVEGRELNISHHFLVASGDVLGVRLSTHDHTGAGPGLSTKTYWYDGKAGAYGTALGLVDEGSRDAFVAALKDQLKGREGFDPDLFDATLSEDSITAALDDMTFTADGGLRVTFDRSEVGVPPAGSFIVALSKETITPWLSGFGKRVQRQTVKPSRSLDLGAAHVPEPAVPTHTATGDDDTDCKKVKCVALTFDDGPAAPETATLLTYLAEYKARATFFTTGQNVAAHPELVRAEAKAGHEVGNHSWNHPDLTNLTPEQVASQLGRTSAAIKAATGKAPSVFRPPYGAMNAQVKSATTLSPVMWDVDTEDWKYRDADKVARTVIDQTQRNDVVLMHDIHPTSVAAVPQILRTLTAQGYRFVTISHLRATL</sequence>
<evidence type="ECO:0000256" key="2">
    <source>
        <dbReference type="ARBA" id="ARBA00022801"/>
    </source>
</evidence>
<evidence type="ECO:0000256" key="4">
    <source>
        <dbReference type="SAM" id="SignalP"/>
    </source>
</evidence>
<feature type="domain" description="NodB homology" evidence="5">
    <location>
        <begin position="294"/>
        <end position="468"/>
    </location>
</feature>
<keyword evidence="1" id="KW-0479">Metal-binding</keyword>
<keyword evidence="7" id="KW-1185">Reference proteome</keyword>
<organism evidence="6 7">
    <name type="scientific">Streptomyces flaveus</name>
    <dbReference type="NCBI Taxonomy" id="66370"/>
    <lineage>
        <taxon>Bacteria</taxon>
        <taxon>Bacillati</taxon>
        <taxon>Actinomycetota</taxon>
        <taxon>Actinomycetes</taxon>
        <taxon>Kitasatosporales</taxon>
        <taxon>Streptomycetaceae</taxon>
        <taxon>Streptomyces</taxon>
        <taxon>Streptomyces aurantiacus group</taxon>
    </lineage>
</organism>
<dbReference type="PANTHER" id="PTHR10587:SF133">
    <property type="entry name" value="CHITIN DEACETYLASE 1-RELATED"/>
    <property type="match status" value="1"/>
</dbReference>
<feature type="region of interest" description="Disordered" evidence="3">
    <location>
        <begin position="24"/>
        <end position="54"/>
    </location>
</feature>
<dbReference type="InterPro" id="IPR011330">
    <property type="entry name" value="Glyco_hydro/deAcase_b/a-brl"/>
</dbReference>
<feature type="chain" id="PRO_5038337645" description="NodB homology domain-containing protein" evidence="4">
    <location>
        <begin position="21"/>
        <end position="477"/>
    </location>
</feature>
<evidence type="ECO:0000256" key="3">
    <source>
        <dbReference type="SAM" id="MobiDB-lite"/>
    </source>
</evidence>
<keyword evidence="2" id="KW-0378">Hydrolase</keyword>
<name>A0A917QRP3_9ACTN</name>
<dbReference type="GO" id="GO:0016020">
    <property type="term" value="C:membrane"/>
    <property type="evidence" value="ECO:0007669"/>
    <property type="project" value="TreeGrafter"/>
</dbReference>
<evidence type="ECO:0000256" key="1">
    <source>
        <dbReference type="ARBA" id="ARBA00022723"/>
    </source>
</evidence>
<dbReference type="GO" id="GO:0016810">
    <property type="term" value="F:hydrolase activity, acting on carbon-nitrogen (but not peptide) bonds"/>
    <property type="evidence" value="ECO:0007669"/>
    <property type="project" value="InterPro"/>
</dbReference>
<comment type="caution">
    <text evidence="6">The sequence shown here is derived from an EMBL/GenBank/DDBJ whole genome shotgun (WGS) entry which is preliminary data.</text>
</comment>
<dbReference type="EMBL" id="BMPQ01000005">
    <property type="protein sequence ID" value="GGK65250.1"/>
    <property type="molecule type" value="Genomic_DNA"/>
</dbReference>
<dbReference type="CDD" id="cd10954">
    <property type="entry name" value="CE4_CtAXE_like"/>
    <property type="match status" value="1"/>
</dbReference>
<dbReference type="InterPro" id="IPR002509">
    <property type="entry name" value="NODB_dom"/>
</dbReference>
<dbReference type="Pfam" id="PF01522">
    <property type="entry name" value="Polysacc_deac_1"/>
    <property type="match status" value="1"/>
</dbReference>
<gene>
    <name evidence="6" type="ORF">GCM10010094_27810</name>
</gene>
<dbReference type="Gene3D" id="3.20.20.370">
    <property type="entry name" value="Glycoside hydrolase/deacetylase"/>
    <property type="match status" value="1"/>
</dbReference>
<dbReference type="InterPro" id="IPR050248">
    <property type="entry name" value="Polysacc_deacetylase_ArnD"/>
</dbReference>
<dbReference type="GO" id="GO:0046872">
    <property type="term" value="F:metal ion binding"/>
    <property type="evidence" value="ECO:0007669"/>
    <property type="project" value="UniProtKB-KW"/>
</dbReference>
<dbReference type="Proteomes" id="UP000637788">
    <property type="component" value="Unassembled WGS sequence"/>
</dbReference>
<evidence type="ECO:0000259" key="5">
    <source>
        <dbReference type="PROSITE" id="PS51677"/>
    </source>
</evidence>
<dbReference type="PROSITE" id="PS51257">
    <property type="entry name" value="PROKAR_LIPOPROTEIN"/>
    <property type="match status" value="1"/>
</dbReference>
<evidence type="ECO:0000313" key="6">
    <source>
        <dbReference type="EMBL" id="GGK65250.1"/>
    </source>
</evidence>
<protein>
    <recommendedName>
        <fullName evidence="5">NodB homology domain-containing protein</fullName>
    </recommendedName>
</protein>
<keyword evidence="4" id="KW-0732">Signal</keyword>
<accession>A0A917QRP3</accession>
<dbReference type="GO" id="GO:0005975">
    <property type="term" value="P:carbohydrate metabolic process"/>
    <property type="evidence" value="ECO:0007669"/>
    <property type="project" value="InterPro"/>
</dbReference>
<dbReference type="RefSeq" id="WP_189322141.1">
    <property type="nucleotide sequence ID" value="NZ_BMPQ01000005.1"/>
</dbReference>
<dbReference type="SUPFAM" id="SSF88713">
    <property type="entry name" value="Glycoside hydrolase/deacetylase"/>
    <property type="match status" value="1"/>
</dbReference>
<dbReference type="AlphaFoldDB" id="A0A917QRP3"/>
<feature type="compositionally biased region" description="Low complexity" evidence="3">
    <location>
        <begin position="24"/>
        <end position="37"/>
    </location>
</feature>
<reference evidence="6" key="2">
    <citation type="submission" date="2020-09" db="EMBL/GenBank/DDBJ databases">
        <authorList>
            <person name="Sun Q."/>
            <person name="Ohkuma M."/>
        </authorList>
    </citation>
    <scope>NUCLEOTIDE SEQUENCE</scope>
    <source>
        <strain evidence="6">JCM 3035</strain>
    </source>
</reference>
<evidence type="ECO:0000313" key="7">
    <source>
        <dbReference type="Proteomes" id="UP000637788"/>
    </source>
</evidence>
<proteinExistence type="predicted"/>
<feature type="signal peptide" evidence="4">
    <location>
        <begin position="1"/>
        <end position="20"/>
    </location>
</feature>
<dbReference type="PANTHER" id="PTHR10587">
    <property type="entry name" value="GLYCOSYL TRANSFERASE-RELATED"/>
    <property type="match status" value="1"/>
</dbReference>